<dbReference type="Proteomes" id="UP000007519">
    <property type="component" value="Chromosome"/>
</dbReference>
<dbReference type="HOGENOM" id="CLU_2345034_0_0_10"/>
<gene>
    <name evidence="1" type="ordered locus">SGRA_1243</name>
</gene>
<sequence>MLISAQDPKPQKQAPNLTKLQQDNKYLLQPFYLGPPQQAAALRFGARRSARPCGGCAALVWPDGHPAASLGRLALRAMAAASPAHKKNKPHKSRACL</sequence>
<dbReference type="AlphaFoldDB" id="H6L4Q4"/>
<name>H6L4Q4_SAPGL</name>
<dbReference type="KEGG" id="sgn:SGRA_1243"/>
<dbReference type="EMBL" id="CP002831">
    <property type="protein sequence ID" value="AFC23978.1"/>
    <property type="molecule type" value="Genomic_DNA"/>
</dbReference>
<organism evidence="1 2">
    <name type="scientific">Saprospira grandis (strain Lewin)</name>
    <dbReference type="NCBI Taxonomy" id="984262"/>
    <lineage>
        <taxon>Bacteria</taxon>
        <taxon>Pseudomonadati</taxon>
        <taxon>Bacteroidota</taxon>
        <taxon>Saprospiria</taxon>
        <taxon>Saprospirales</taxon>
        <taxon>Saprospiraceae</taxon>
        <taxon>Saprospira</taxon>
    </lineage>
</organism>
<evidence type="ECO:0000313" key="2">
    <source>
        <dbReference type="Proteomes" id="UP000007519"/>
    </source>
</evidence>
<proteinExistence type="predicted"/>
<keyword evidence="2" id="KW-1185">Reference proteome</keyword>
<accession>H6L4Q4</accession>
<protein>
    <submittedName>
        <fullName evidence="1">Uncharacterized protein</fullName>
    </submittedName>
</protein>
<evidence type="ECO:0000313" key="1">
    <source>
        <dbReference type="EMBL" id="AFC23978.1"/>
    </source>
</evidence>
<reference evidence="1 2" key="1">
    <citation type="journal article" date="2012" name="Stand. Genomic Sci.">
        <title>Complete genome sequencing and analysis of Saprospira grandis str. Lewin, a predatory marine bacterium.</title>
        <authorList>
            <person name="Saw J.H."/>
            <person name="Yuryev A."/>
            <person name="Kanbe M."/>
            <person name="Hou S."/>
            <person name="Young A.G."/>
            <person name="Aizawa S."/>
            <person name="Alam M."/>
        </authorList>
    </citation>
    <scope>NUCLEOTIDE SEQUENCE [LARGE SCALE GENOMIC DNA]</scope>
    <source>
        <strain evidence="1 2">Lewin</strain>
    </source>
</reference>